<dbReference type="CDD" id="cd01347">
    <property type="entry name" value="ligand_gated_channel"/>
    <property type="match status" value="1"/>
</dbReference>
<feature type="compositionally biased region" description="Polar residues" evidence="12">
    <location>
        <begin position="111"/>
        <end position="134"/>
    </location>
</feature>
<dbReference type="EMBL" id="CABPSB010000014">
    <property type="protein sequence ID" value="VVE30637.1"/>
    <property type="molecule type" value="Genomic_DNA"/>
</dbReference>
<feature type="region of interest" description="Disordered" evidence="12">
    <location>
        <begin position="1"/>
        <end position="61"/>
    </location>
</feature>
<gene>
    <name evidence="15" type="primary">fptA_3</name>
    <name evidence="15" type="ORF">PAN31108_03612</name>
</gene>
<dbReference type="InterPro" id="IPR037066">
    <property type="entry name" value="Plug_dom_sf"/>
</dbReference>
<dbReference type="InterPro" id="IPR012910">
    <property type="entry name" value="Plug_dom"/>
</dbReference>
<evidence type="ECO:0000256" key="12">
    <source>
        <dbReference type="SAM" id="MobiDB-lite"/>
    </source>
</evidence>
<dbReference type="InterPro" id="IPR000531">
    <property type="entry name" value="Beta-barrel_TonB"/>
</dbReference>
<evidence type="ECO:0000256" key="11">
    <source>
        <dbReference type="RuleBase" id="RU003357"/>
    </source>
</evidence>
<evidence type="ECO:0000256" key="5">
    <source>
        <dbReference type="ARBA" id="ARBA00022692"/>
    </source>
</evidence>
<sequence length="777" mass="84434">MPKAQASHKHGTDSRPPAPSGNKEQGEVLSTMQTIQNEKPRRAARGRMSDGTRAGRLSQRRVARTPIAVAMLMLSTAAAHAQSDTPTTAATAATAATASPGTTAALPAANVTAQRDAQTEGSGAYGTSTTTIGKTPQALKDIPNSVSVVTRARMDDQAMTSVADALQFTTGITAINYGDGTYYFNSRGYNVGVEYDGVSILSGIQYQPQFDLSMYDRVEVFRGPAGLLDGTGEPGGTVNLVRKRPGDTFAVRSETTLGSWANYRQMIDVTGPLNASGTLRGRAVLTGDTGNKSITRTNESNFLAYGALEFDLTSRTLLSLSGAYQVNPLHAFDYGQSLLTNRTFLNAPNNSNFSPDWNYAWTSMQEVNGKLEHRFDNDIVSTTTINYRHVLSNSKYAYLGPGINASTLTARYFGQSQRGENNLLGIDSHLSGPVQAFGRKHEWLVGMNYQMTQQRSLSGGENLGNFSIFSPPSVEPTIPFDSGNKLQAQQFGVYGQARVRVLDPLTVVLGGREAWFQQQSRDLLPTEGPWNTTARANHKFIPYGGVVLALTPQINAYFNYSKIFAPQTATTFDGQGLPPREGQQYEVGLKGAFLDGRLNATVAAFRMTDTNRAVADPFHPIGAVAAGSAQSQGWEAEVTGQVTRNWNVYAGYTLLNTCYNSDPSQVGQALDGEEPQHLFKLYTTYRFADGLFGGTLDGLRVGGGVRIQSSTYRTAGFAQGGYAVWDAMLAYRVNRHLEAQLNVNNVFNRDYYARVPSTFYGIYGERRNLMLTLRADY</sequence>
<dbReference type="InterPro" id="IPR039426">
    <property type="entry name" value="TonB-dep_rcpt-like"/>
</dbReference>
<organism evidence="15 16">
    <name type="scientific">Pandoraea anhela</name>
    <dbReference type="NCBI Taxonomy" id="2508295"/>
    <lineage>
        <taxon>Bacteria</taxon>
        <taxon>Pseudomonadati</taxon>
        <taxon>Pseudomonadota</taxon>
        <taxon>Betaproteobacteria</taxon>
        <taxon>Burkholderiales</taxon>
        <taxon>Burkholderiaceae</taxon>
        <taxon>Pandoraea</taxon>
    </lineage>
</organism>
<dbReference type="AlphaFoldDB" id="A0A5E4X2W1"/>
<dbReference type="Proteomes" id="UP000406256">
    <property type="component" value="Unassembled WGS sequence"/>
</dbReference>
<protein>
    <submittedName>
        <fullName evidence="15">Fe(3+)-pyochelin receptor</fullName>
    </submittedName>
</protein>
<keyword evidence="9 10" id="KW-0998">Cell outer membrane</keyword>
<evidence type="ECO:0000313" key="15">
    <source>
        <dbReference type="EMBL" id="VVE30637.1"/>
    </source>
</evidence>
<keyword evidence="3 10" id="KW-0813">Transport</keyword>
<keyword evidence="4 10" id="KW-1134">Transmembrane beta strand</keyword>
<reference evidence="15 16" key="1">
    <citation type="submission" date="2019-08" db="EMBL/GenBank/DDBJ databases">
        <authorList>
            <person name="Peeters C."/>
        </authorList>
    </citation>
    <scope>NUCLEOTIDE SEQUENCE [LARGE SCALE GENOMIC DNA]</scope>
    <source>
        <strain evidence="15 16">LMG 31108</strain>
    </source>
</reference>
<dbReference type="PANTHER" id="PTHR32552">
    <property type="entry name" value="FERRICHROME IRON RECEPTOR-RELATED"/>
    <property type="match status" value="1"/>
</dbReference>
<dbReference type="GO" id="GO:0015891">
    <property type="term" value="P:siderophore transport"/>
    <property type="evidence" value="ECO:0007669"/>
    <property type="project" value="InterPro"/>
</dbReference>
<evidence type="ECO:0000313" key="16">
    <source>
        <dbReference type="Proteomes" id="UP000406256"/>
    </source>
</evidence>
<evidence type="ECO:0000256" key="7">
    <source>
        <dbReference type="ARBA" id="ARBA00023136"/>
    </source>
</evidence>
<feature type="domain" description="TonB-dependent receptor plug" evidence="14">
    <location>
        <begin position="139"/>
        <end position="237"/>
    </location>
</feature>
<dbReference type="NCBIfam" id="TIGR01783">
    <property type="entry name" value="TonB-siderophor"/>
    <property type="match status" value="1"/>
</dbReference>
<comment type="similarity">
    <text evidence="2 10 11">Belongs to the TonB-dependent receptor family.</text>
</comment>
<feature type="region of interest" description="Disordered" evidence="12">
    <location>
        <begin position="110"/>
        <end position="137"/>
    </location>
</feature>
<accession>A0A5E4X2W1</accession>
<evidence type="ECO:0000259" key="13">
    <source>
        <dbReference type="Pfam" id="PF00593"/>
    </source>
</evidence>
<evidence type="ECO:0000256" key="2">
    <source>
        <dbReference type="ARBA" id="ARBA00009810"/>
    </source>
</evidence>
<keyword evidence="8 15" id="KW-0675">Receptor</keyword>
<dbReference type="InterPro" id="IPR036942">
    <property type="entry name" value="Beta-barrel_TonB_sf"/>
</dbReference>
<dbReference type="Gene3D" id="2.40.170.20">
    <property type="entry name" value="TonB-dependent receptor, beta-barrel domain"/>
    <property type="match status" value="1"/>
</dbReference>
<dbReference type="GO" id="GO:0015344">
    <property type="term" value="F:siderophore uptake transmembrane transporter activity"/>
    <property type="evidence" value="ECO:0007669"/>
    <property type="project" value="TreeGrafter"/>
</dbReference>
<dbReference type="Gene3D" id="2.170.130.10">
    <property type="entry name" value="TonB-dependent receptor, plug domain"/>
    <property type="match status" value="1"/>
</dbReference>
<keyword evidence="7 10" id="KW-0472">Membrane</keyword>
<dbReference type="InterPro" id="IPR010105">
    <property type="entry name" value="TonB_sidphr_rcpt"/>
</dbReference>
<evidence type="ECO:0000256" key="3">
    <source>
        <dbReference type="ARBA" id="ARBA00022448"/>
    </source>
</evidence>
<feature type="compositionally biased region" description="Polar residues" evidence="12">
    <location>
        <begin position="28"/>
        <end position="37"/>
    </location>
</feature>
<dbReference type="SUPFAM" id="SSF56935">
    <property type="entry name" value="Porins"/>
    <property type="match status" value="1"/>
</dbReference>
<evidence type="ECO:0000256" key="9">
    <source>
        <dbReference type="ARBA" id="ARBA00023237"/>
    </source>
</evidence>
<evidence type="ECO:0000256" key="6">
    <source>
        <dbReference type="ARBA" id="ARBA00023077"/>
    </source>
</evidence>
<feature type="domain" description="TonB-dependent receptor-like beta-barrel" evidence="13">
    <location>
        <begin position="340"/>
        <end position="746"/>
    </location>
</feature>
<comment type="subcellular location">
    <subcellularLocation>
        <location evidence="1 10">Cell outer membrane</location>
        <topology evidence="1 10">Multi-pass membrane protein</topology>
    </subcellularLocation>
</comment>
<dbReference type="Pfam" id="PF00593">
    <property type="entry name" value="TonB_dep_Rec_b-barrel"/>
    <property type="match status" value="1"/>
</dbReference>
<dbReference type="PROSITE" id="PS52016">
    <property type="entry name" value="TONB_DEPENDENT_REC_3"/>
    <property type="match status" value="1"/>
</dbReference>
<proteinExistence type="inferred from homology"/>
<dbReference type="Pfam" id="PF07715">
    <property type="entry name" value="Plug"/>
    <property type="match status" value="1"/>
</dbReference>
<dbReference type="GO" id="GO:0009279">
    <property type="term" value="C:cell outer membrane"/>
    <property type="evidence" value="ECO:0007669"/>
    <property type="project" value="UniProtKB-SubCell"/>
</dbReference>
<keyword evidence="6 11" id="KW-0798">TonB box</keyword>
<evidence type="ECO:0000256" key="8">
    <source>
        <dbReference type="ARBA" id="ARBA00023170"/>
    </source>
</evidence>
<evidence type="ECO:0000256" key="4">
    <source>
        <dbReference type="ARBA" id="ARBA00022452"/>
    </source>
</evidence>
<keyword evidence="5 10" id="KW-0812">Transmembrane</keyword>
<evidence type="ECO:0000256" key="1">
    <source>
        <dbReference type="ARBA" id="ARBA00004571"/>
    </source>
</evidence>
<evidence type="ECO:0000259" key="14">
    <source>
        <dbReference type="Pfam" id="PF07715"/>
    </source>
</evidence>
<evidence type="ECO:0000256" key="10">
    <source>
        <dbReference type="PROSITE-ProRule" id="PRU01360"/>
    </source>
</evidence>
<keyword evidence="16" id="KW-1185">Reference proteome</keyword>
<name>A0A5E4X2W1_9BURK</name>
<dbReference type="GO" id="GO:0038023">
    <property type="term" value="F:signaling receptor activity"/>
    <property type="evidence" value="ECO:0007669"/>
    <property type="project" value="InterPro"/>
</dbReference>
<dbReference type="PANTHER" id="PTHR32552:SF74">
    <property type="entry name" value="HYDROXAMATE SIDEROPHORE RECEPTOR FHUE"/>
    <property type="match status" value="1"/>
</dbReference>